<organism evidence="2 3">
    <name type="scientific">Linnemannia schmuckeri</name>
    <dbReference type="NCBI Taxonomy" id="64567"/>
    <lineage>
        <taxon>Eukaryota</taxon>
        <taxon>Fungi</taxon>
        <taxon>Fungi incertae sedis</taxon>
        <taxon>Mucoromycota</taxon>
        <taxon>Mortierellomycotina</taxon>
        <taxon>Mortierellomycetes</taxon>
        <taxon>Mortierellales</taxon>
        <taxon>Mortierellaceae</taxon>
        <taxon>Linnemannia</taxon>
    </lineage>
</organism>
<dbReference type="Proteomes" id="UP000748756">
    <property type="component" value="Unassembled WGS sequence"/>
</dbReference>
<name>A0A9P5RSY6_9FUNG</name>
<dbReference type="AlphaFoldDB" id="A0A9P5RSY6"/>
<evidence type="ECO:0000256" key="1">
    <source>
        <dbReference type="SAM" id="MobiDB-lite"/>
    </source>
</evidence>
<comment type="caution">
    <text evidence="2">The sequence shown here is derived from an EMBL/GenBank/DDBJ whole genome shotgun (WGS) entry which is preliminary data.</text>
</comment>
<feature type="region of interest" description="Disordered" evidence="1">
    <location>
        <begin position="1"/>
        <end position="21"/>
    </location>
</feature>
<protein>
    <submittedName>
        <fullName evidence="2">Uncharacterized protein</fullName>
    </submittedName>
</protein>
<dbReference type="SUPFAM" id="SSF56784">
    <property type="entry name" value="HAD-like"/>
    <property type="match status" value="1"/>
</dbReference>
<evidence type="ECO:0000313" key="2">
    <source>
        <dbReference type="EMBL" id="KAF9142933.1"/>
    </source>
</evidence>
<dbReference type="InterPro" id="IPR036412">
    <property type="entry name" value="HAD-like_sf"/>
</dbReference>
<feature type="compositionally biased region" description="Basic and acidic residues" evidence="1">
    <location>
        <begin position="1"/>
        <end position="15"/>
    </location>
</feature>
<reference evidence="2" key="1">
    <citation type="journal article" date="2020" name="Fungal Divers.">
        <title>Resolving the Mortierellaceae phylogeny through synthesis of multi-gene phylogenetics and phylogenomics.</title>
        <authorList>
            <person name="Vandepol N."/>
            <person name="Liber J."/>
            <person name="Desiro A."/>
            <person name="Na H."/>
            <person name="Kennedy M."/>
            <person name="Barry K."/>
            <person name="Grigoriev I.V."/>
            <person name="Miller A.N."/>
            <person name="O'Donnell K."/>
            <person name="Stajich J.E."/>
            <person name="Bonito G."/>
        </authorList>
    </citation>
    <scope>NUCLEOTIDE SEQUENCE</scope>
    <source>
        <strain evidence="2">NRRL 6426</strain>
    </source>
</reference>
<dbReference type="OrthoDB" id="2422712at2759"/>
<keyword evidence="3" id="KW-1185">Reference proteome</keyword>
<accession>A0A9P5RSY6</accession>
<sequence>PFGVEKGRALREARTNDLQNPSTDKILWCGDGSSDFPAALISDIVLARQNTSLEKLCRANSIPHRSFVTFATVQEMAQEWIDQQQEKARQQLQQESLATIATSAPNGGGVIVEP</sequence>
<gene>
    <name evidence="2" type="ORF">BG015_000592</name>
</gene>
<dbReference type="EMBL" id="JAAAUQ010001097">
    <property type="protein sequence ID" value="KAF9142933.1"/>
    <property type="molecule type" value="Genomic_DNA"/>
</dbReference>
<feature type="non-terminal residue" evidence="2">
    <location>
        <position position="1"/>
    </location>
</feature>
<evidence type="ECO:0000313" key="3">
    <source>
        <dbReference type="Proteomes" id="UP000748756"/>
    </source>
</evidence>
<dbReference type="Gene3D" id="3.40.50.1000">
    <property type="entry name" value="HAD superfamily/HAD-like"/>
    <property type="match status" value="1"/>
</dbReference>
<proteinExistence type="predicted"/>
<dbReference type="InterPro" id="IPR023214">
    <property type="entry name" value="HAD_sf"/>
</dbReference>